<dbReference type="HOGENOM" id="CLU_097615_0_0_1"/>
<dbReference type="InterPro" id="IPR039935">
    <property type="entry name" value="YML079W-like"/>
</dbReference>
<dbReference type="OMA" id="NDSRDYP"/>
<protein>
    <submittedName>
        <fullName evidence="2">KLTH0D18106p</fullName>
    </submittedName>
</protein>
<dbReference type="InterPro" id="IPR014710">
    <property type="entry name" value="RmlC-like_jellyroll"/>
</dbReference>
<dbReference type="KEGG" id="lth:KLTH0D18106g"/>
<dbReference type="FunCoup" id="C5DFU9">
    <property type="interactions" value="97"/>
</dbReference>
<evidence type="ECO:0000259" key="1">
    <source>
        <dbReference type="Pfam" id="PF06172"/>
    </source>
</evidence>
<gene>
    <name evidence="2" type="ordered locus">KLTH0D18106g</name>
</gene>
<dbReference type="PANTHER" id="PTHR33387">
    <property type="entry name" value="RMLC-LIKE JELLY ROLL FOLD PROTEIN"/>
    <property type="match status" value="1"/>
</dbReference>
<dbReference type="RefSeq" id="XP_002553492.1">
    <property type="nucleotide sequence ID" value="XM_002553446.1"/>
</dbReference>
<dbReference type="AlphaFoldDB" id="C5DFU9"/>
<proteinExistence type="predicted"/>
<dbReference type="InParanoid" id="C5DFU9"/>
<dbReference type="EMBL" id="CU928168">
    <property type="protein sequence ID" value="CAR23054.1"/>
    <property type="molecule type" value="Genomic_DNA"/>
</dbReference>
<dbReference type="CDD" id="cd06121">
    <property type="entry name" value="cupin_YML079wp"/>
    <property type="match status" value="1"/>
</dbReference>
<organism evidence="2 3">
    <name type="scientific">Lachancea thermotolerans (strain ATCC 56472 / CBS 6340 / NRRL Y-8284)</name>
    <name type="common">Yeast</name>
    <name type="synonym">Kluyveromyces thermotolerans</name>
    <dbReference type="NCBI Taxonomy" id="559295"/>
    <lineage>
        <taxon>Eukaryota</taxon>
        <taxon>Fungi</taxon>
        <taxon>Dikarya</taxon>
        <taxon>Ascomycota</taxon>
        <taxon>Saccharomycotina</taxon>
        <taxon>Saccharomycetes</taxon>
        <taxon>Saccharomycetales</taxon>
        <taxon>Saccharomycetaceae</taxon>
        <taxon>Lachancea</taxon>
    </lineage>
</organism>
<dbReference type="OrthoDB" id="6614653at2759"/>
<dbReference type="GeneID" id="8295744"/>
<evidence type="ECO:0000313" key="2">
    <source>
        <dbReference type="EMBL" id="CAR23054.1"/>
    </source>
</evidence>
<dbReference type="InterPro" id="IPR011051">
    <property type="entry name" value="RmlC_Cupin_sf"/>
</dbReference>
<name>C5DFU9_LACTC</name>
<evidence type="ECO:0000313" key="3">
    <source>
        <dbReference type="Proteomes" id="UP000002036"/>
    </source>
</evidence>
<dbReference type="PANTHER" id="PTHR33387:SF3">
    <property type="entry name" value="DUF985 DOMAIN-CONTAINING PROTEIN"/>
    <property type="match status" value="1"/>
</dbReference>
<feature type="domain" description="DUF985" evidence="1">
    <location>
        <begin position="36"/>
        <end position="197"/>
    </location>
</feature>
<dbReference type="SUPFAM" id="SSF51182">
    <property type="entry name" value="RmlC-like cupins"/>
    <property type="match status" value="1"/>
</dbReference>
<dbReference type="Gene3D" id="2.60.120.10">
    <property type="entry name" value="Jelly Rolls"/>
    <property type="match status" value="1"/>
</dbReference>
<dbReference type="InterPro" id="IPR009327">
    <property type="entry name" value="Cupin_DUF985"/>
</dbReference>
<reference evidence="2 3" key="1">
    <citation type="journal article" date="2009" name="Genome Res.">
        <title>Comparative genomics of protoploid Saccharomycetaceae.</title>
        <authorList>
            <consortium name="The Genolevures Consortium"/>
            <person name="Souciet J.-L."/>
            <person name="Dujon B."/>
            <person name="Gaillardin C."/>
            <person name="Johnston M."/>
            <person name="Baret P.V."/>
            <person name="Cliften P."/>
            <person name="Sherman D.J."/>
            <person name="Weissenbach J."/>
            <person name="Westhof E."/>
            <person name="Wincker P."/>
            <person name="Jubin C."/>
            <person name="Poulain J."/>
            <person name="Barbe V."/>
            <person name="Segurens B."/>
            <person name="Artiguenave F."/>
            <person name="Anthouard V."/>
            <person name="Vacherie B."/>
            <person name="Val M.-E."/>
            <person name="Fulton R.S."/>
            <person name="Minx P."/>
            <person name="Wilson R."/>
            <person name="Durrens P."/>
            <person name="Jean G."/>
            <person name="Marck C."/>
            <person name="Martin T."/>
            <person name="Nikolski M."/>
            <person name="Rolland T."/>
            <person name="Seret M.-L."/>
            <person name="Casaregola S."/>
            <person name="Despons L."/>
            <person name="Fairhead C."/>
            <person name="Fischer G."/>
            <person name="Lafontaine I."/>
            <person name="Leh V."/>
            <person name="Lemaire M."/>
            <person name="de Montigny J."/>
            <person name="Neuveglise C."/>
            <person name="Thierry A."/>
            <person name="Blanc-Lenfle I."/>
            <person name="Bleykasten C."/>
            <person name="Diffels J."/>
            <person name="Fritsch E."/>
            <person name="Frangeul L."/>
            <person name="Goeffon A."/>
            <person name="Jauniaux N."/>
            <person name="Kachouri-Lafond R."/>
            <person name="Payen C."/>
            <person name="Potier S."/>
            <person name="Pribylova L."/>
            <person name="Ozanne C."/>
            <person name="Richard G.-F."/>
            <person name="Sacerdot C."/>
            <person name="Straub M.-L."/>
            <person name="Talla E."/>
        </authorList>
    </citation>
    <scope>NUCLEOTIDE SEQUENCE [LARGE SCALE GENOMIC DNA]</scope>
    <source>
        <strain evidence="3">ATCC 56472 / CBS 6340 / NRRL Y-8284</strain>
    </source>
</reference>
<accession>C5DFU9</accession>
<sequence length="221" mass="25281">MPNYFESSTVDFAANCEVEFPQFVKFPATQPPDPLQNFINHFKLEKHAENGYFKETDRSPFILELSNQETDETNETMNNCNVMPTATQKPVYKGNRNFSTLIYYMLTPDAPVSKLIMNSSRNIHILQRGKGQFVLIYPDGSIKSFKVGFDYSKGEVSQWVVPGGVWKASFMIPNEEFDNGFLISEVVVPGFEYSDYKHFPGFKELVEFVGQEKAELLKPLL</sequence>
<keyword evidence="3" id="KW-1185">Reference proteome</keyword>
<dbReference type="Pfam" id="PF06172">
    <property type="entry name" value="Cupin_5"/>
    <property type="match status" value="1"/>
</dbReference>
<dbReference type="Proteomes" id="UP000002036">
    <property type="component" value="Chromosome D"/>
</dbReference>
<dbReference type="eggNOG" id="ENOG502RCWJ">
    <property type="taxonomic scope" value="Eukaryota"/>
</dbReference>